<name>A0A6H2A395_9ZZZZ</name>
<accession>A0A6H2A395</accession>
<dbReference type="EMBL" id="MT144467">
    <property type="protein sequence ID" value="QJA53985.1"/>
    <property type="molecule type" value="Genomic_DNA"/>
</dbReference>
<gene>
    <name evidence="1" type="ORF">TM448A04255_0014</name>
</gene>
<dbReference type="AlphaFoldDB" id="A0A6H2A395"/>
<protein>
    <submittedName>
        <fullName evidence="1">Uncharacterized protein</fullName>
    </submittedName>
</protein>
<reference evidence="1" key="1">
    <citation type="submission" date="2020-03" db="EMBL/GenBank/DDBJ databases">
        <title>The deep terrestrial virosphere.</title>
        <authorList>
            <person name="Holmfeldt K."/>
            <person name="Nilsson E."/>
            <person name="Simone D."/>
            <person name="Lopez-Fernandez M."/>
            <person name="Wu X."/>
            <person name="de Brujin I."/>
            <person name="Lundin D."/>
            <person name="Andersson A."/>
            <person name="Bertilsson S."/>
            <person name="Dopson M."/>
        </authorList>
    </citation>
    <scope>NUCLEOTIDE SEQUENCE</scope>
    <source>
        <strain evidence="1">TM448A04255</strain>
    </source>
</reference>
<sequence>MNQHIREITISKSVKITRKVDNDYHGIEPMMSMTIENPTEKDVKESWAKINQHLTRELDIDPDWIRKEGGEK</sequence>
<evidence type="ECO:0000313" key="1">
    <source>
        <dbReference type="EMBL" id="QJA53985.1"/>
    </source>
</evidence>
<proteinExistence type="predicted"/>
<organism evidence="1">
    <name type="scientific">viral metagenome</name>
    <dbReference type="NCBI Taxonomy" id="1070528"/>
    <lineage>
        <taxon>unclassified sequences</taxon>
        <taxon>metagenomes</taxon>
        <taxon>organismal metagenomes</taxon>
    </lineage>
</organism>